<dbReference type="PANTHER" id="PTHR32322:SF2">
    <property type="entry name" value="EAMA DOMAIN-CONTAINING PROTEIN"/>
    <property type="match status" value="1"/>
</dbReference>
<feature type="transmembrane region" description="Helical" evidence="6">
    <location>
        <begin position="250"/>
        <end position="268"/>
    </location>
</feature>
<organism evidence="8 9">
    <name type="scientific">Marinihelvus fidelis</name>
    <dbReference type="NCBI Taxonomy" id="2613842"/>
    <lineage>
        <taxon>Bacteria</taxon>
        <taxon>Pseudomonadati</taxon>
        <taxon>Pseudomonadota</taxon>
        <taxon>Gammaproteobacteria</taxon>
        <taxon>Chromatiales</taxon>
        <taxon>Wenzhouxiangellaceae</taxon>
        <taxon>Marinihelvus</taxon>
    </lineage>
</organism>
<keyword evidence="3 6" id="KW-0812">Transmembrane</keyword>
<dbReference type="InterPro" id="IPR050638">
    <property type="entry name" value="AA-Vitamin_Transporters"/>
</dbReference>
<evidence type="ECO:0000256" key="4">
    <source>
        <dbReference type="ARBA" id="ARBA00022989"/>
    </source>
</evidence>
<feature type="transmembrane region" description="Helical" evidence="6">
    <location>
        <begin position="6"/>
        <end position="24"/>
    </location>
</feature>
<keyword evidence="9" id="KW-1185">Reference proteome</keyword>
<evidence type="ECO:0000313" key="8">
    <source>
        <dbReference type="EMBL" id="KAA9130551.1"/>
    </source>
</evidence>
<comment type="caution">
    <text evidence="8">The sequence shown here is derived from an EMBL/GenBank/DDBJ whole genome shotgun (WGS) entry which is preliminary data.</text>
</comment>
<dbReference type="PANTHER" id="PTHR32322">
    <property type="entry name" value="INNER MEMBRANE TRANSPORTER"/>
    <property type="match status" value="1"/>
</dbReference>
<evidence type="ECO:0000313" key="9">
    <source>
        <dbReference type="Proteomes" id="UP000325372"/>
    </source>
</evidence>
<proteinExistence type="inferred from homology"/>
<dbReference type="AlphaFoldDB" id="A0A5N0T6Y1"/>
<feature type="transmembrane region" description="Helical" evidence="6">
    <location>
        <begin position="36"/>
        <end position="54"/>
    </location>
</feature>
<reference evidence="8 9" key="1">
    <citation type="submission" date="2019-09" db="EMBL/GenBank/DDBJ databases">
        <title>Wenzhouxiangella sp. Genome sequencing and assembly.</title>
        <authorList>
            <person name="Zhang R."/>
        </authorList>
    </citation>
    <scope>NUCLEOTIDE SEQUENCE [LARGE SCALE GENOMIC DNA]</scope>
    <source>
        <strain evidence="8 9">W260</strain>
    </source>
</reference>
<evidence type="ECO:0000256" key="2">
    <source>
        <dbReference type="ARBA" id="ARBA00007362"/>
    </source>
</evidence>
<dbReference type="InterPro" id="IPR037185">
    <property type="entry name" value="EmrE-like"/>
</dbReference>
<dbReference type="Proteomes" id="UP000325372">
    <property type="component" value="Unassembled WGS sequence"/>
</dbReference>
<feature type="transmembrane region" description="Helical" evidence="6">
    <location>
        <begin position="151"/>
        <end position="171"/>
    </location>
</feature>
<protein>
    <submittedName>
        <fullName evidence="8">DMT family transporter</fullName>
    </submittedName>
</protein>
<feature type="domain" description="EamA" evidence="7">
    <location>
        <begin position="3"/>
        <end position="138"/>
    </location>
</feature>
<feature type="transmembrane region" description="Helical" evidence="6">
    <location>
        <begin position="183"/>
        <end position="202"/>
    </location>
</feature>
<dbReference type="Gene3D" id="1.10.3730.20">
    <property type="match status" value="2"/>
</dbReference>
<keyword evidence="4 6" id="KW-1133">Transmembrane helix</keyword>
<feature type="transmembrane region" description="Helical" evidence="6">
    <location>
        <begin position="66"/>
        <end position="85"/>
    </location>
</feature>
<dbReference type="RefSeq" id="WP_150864855.1">
    <property type="nucleotide sequence ID" value="NZ_VYXP01000007.1"/>
</dbReference>
<gene>
    <name evidence="8" type="ORF">F3N42_12750</name>
</gene>
<dbReference type="EMBL" id="VYXP01000007">
    <property type="protein sequence ID" value="KAA9130551.1"/>
    <property type="molecule type" value="Genomic_DNA"/>
</dbReference>
<feature type="domain" description="EamA" evidence="7">
    <location>
        <begin position="153"/>
        <end position="291"/>
    </location>
</feature>
<evidence type="ECO:0000256" key="6">
    <source>
        <dbReference type="SAM" id="Phobius"/>
    </source>
</evidence>
<dbReference type="Pfam" id="PF00892">
    <property type="entry name" value="EamA"/>
    <property type="match status" value="2"/>
</dbReference>
<feature type="transmembrane region" description="Helical" evidence="6">
    <location>
        <begin position="97"/>
        <end position="115"/>
    </location>
</feature>
<dbReference type="SUPFAM" id="SSF103481">
    <property type="entry name" value="Multidrug resistance efflux transporter EmrE"/>
    <property type="match status" value="2"/>
</dbReference>
<accession>A0A5N0T6Y1</accession>
<feature type="transmembrane region" description="Helical" evidence="6">
    <location>
        <begin position="222"/>
        <end position="244"/>
    </location>
</feature>
<evidence type="ECO:0000256" key="3">
    <source>
        <dbReference type="ARBA" id="ARBA00022692"/>
    </source>
</evidence>
<comment type="similarity">
    <text evidence="2">Belongs to the EamA transporter family.</text>
</comment>
<evidence type="ECO:0000259" key="7">
    <source>
        <dbReference type="Pfam" id="PF00892"/>
    </source>
</evidence>
<name>A0A5N0T6Y1_9GAMM</name>
<evidence type="ECO:0000256" key="1">
    <source>
        <dbReference type="ARBA" id="ARBA00004141"/>
    </source>
</evidence>
<feature type="transmembrane region" description="Helical" evidence="6">
    <location>
        <begin position="121"/>
        <end position="139"/>
    </location>
</feature>
<sequence length="293" mass="32009">MGWGEFYSLASPMVWALAVVLFRRSGETLPPVELNLCKNGIAIALMLPTVLIWGGLQPPAMTGWEWLLVLGSGALGMALGDWFYFEAINRLGAGRGGIIGSLLSPFVIVLSAVFLGERLAGLQWLGFALVMAGIVMVTWRRRRREVTGDDLRAGVIFGVLAIFLFALAIVMVKPVLEQHEFTWIVLLRLLAGLAGMLLIAGWRSGARRTLARFRGPQPWATVIWACVLGGWLSMVLWLAGYKLIPASEASIYNEAQGAFIVLFAWWILKEPVTTRKLVGLGLTLAGVVTMLMA</sequence>
<keyword evidence="5 6" id="KW-0472">Membrane</keyword>
<dbReference type="InterPro" id="IPR000620">
    <property type="entry name" value="EamA_dom"/>
</dbReference>
<evidence type="ECO:0000256" key="5">
    <source>
        <dbReference type="ARBA" id="ARBA00023136"/>
    </source>
</evidence>
<comment type="subcellular location">
    <subcellularLocation>
        <location evidence="1">Membrane</location>
        <topology evidence="1">Multi-pass membrane protein</topology>
    </subcellularLocation>
</comment>
<dbReference type="GO" id="GO:0016020">
    <property type="term" value="C:membrane"/>
    <property type="evidence" value="ECO:0007669"/>
    <property type="project" value="UniProtKB-SubCell"/>
</dbReference>